<dbReference type="PROSITE" id="PS51464">
    <property type="entry name" value="SIS"/>
    <property type="match status" value="1"/>
</dbReference>
<dbReference type="PANTHER" id="PTHR10937:SF17">
    <property type="entry name" value="GLUCOSAMINE-FRUCTOSE-6-PHOSPHATE AMINOTRANSFERASE"/>
    <property type="match status" value="1"/>
</dbReference>
<dbReference type="CDD" id="cd05009">
    <property type="entry name" value="SIS_GlmS_GlmD_2"/>
    <property type="match status" value="1"/>
</dbReference>
<dbReference type="CDD" id="cd05008">
    <property type="entry name" value="SIS_GlmS_GlmD_1"/>
    <property type="match status" value="1"/>
</dbReference>
<evidence type="ECO:0000313" key="3">
    <source>
        <dbReference type="EMBL" id="MBC1321476.1"/>
    </source>
</evidence>
<dbReference type="GO" id="GO:0006002">
    <property type="term" value="P:fructose 6-phosphate metabolic process"/>
    <property type="evidence" value="ECO:0007669"/>
    <property type="project" value="TreeGrafter"/>
</dbReference>
<accession>A0A7X0T2N6</accession>
<evidence type="ECO:0000313" key="5">
    <source>
        <dbReference type="Proteomes" id="UP000522007"/>
    </source>
</evidence>
<dbReference type="InterPro" id="IPR035490">
    <property type="entry name" value="GlmS/FrlB_SIS"/>
</dbReference>
<dbReference type="AlphaFoldDB" id="A0A7X0T2N6"/>
<dbReference type="RefSeq" id="WP_185327516.1">
    <property type="nucleotide sequence ID" value="NZ_JACTJZ010000004.1"/>
</dbReference>
<dbReference type="Gene3D" id="3.40.50.10490">
    <property type="entry name" value="Glucose-6-phosphate isomerase like protein, domain 1"/>
    <property type="match status" value="2"/>
</dbReference>
<dbReference type="Proteomes" id="UP000522007">
    <property type="component" value="Unassembled WGS sequence"/>
</dbReference>
<dbReference type="InterPro" id="IPR046348">
    <property type="entry name" value="SIS_dom_sf"/>
</dbReference>
<name>A0A7X0T2N6_LISWE</name>
<protein>
    <submittedName>
        <fullName evidence="3">SIS domain-containing protein</fullName>
    </submittedName>
</protein>
<dbReference type="Pfam" id="PF01380">
    <property type="entry name" value="SIS"/>
    <property type="match status" value="2"/>
</dbReference>
<keyword evidence="1" id="KW-0677">Repeat</keyword>
<organism evidence="3 5">
    <name type="scientific">Listeria welshimeri</name>
    <dbReference type="NCBI Taxonomy" id="1643"/>
    <lineage>
        <taxon>Bacteria</taxon>
        <taxon>Bacillati</taxon>
        <taxon>Bacillota</taxon>
        <taxon>Bacilli</taxon>
        <taxon>Bacillales</taxon>
        <taxon>Listeriaceae</taxon>
        <taxon>Listeria</taxon>
    </lineage>
</organism>
<reference evidence="3 5" key="1">
    <citation type="submission" date="2020-03" db="EMBL/GenBank/DDBJ databases">
        <title>Soil Listeria distribution.</title>
        <authorList>
            <person name="Liao J."/>
            <person name="Wiedmann M."/>
        </authorList>
    </citation>
    <scope>NUCLEOTIDE SEQUENCE [LARGE SCALE GENOMIC DNA]</scope>
    <source>
        <strain evidence="3 5">FSL L7-1829</strain>
    </source>
</reference>
<comment type="caution">
    <text evidence="3">The sequence shown here is derived from an EMBL/GenBank/DDBJ whole genome shotgun (WGS) entry which is preliminary data.</text>
</comment>
<dbReference type="GO" id="GO:0006487">
    <property type="term" value="P:protein N-linked glycosylation"/>
    <property type="evidence" value="ECO:0007669"/>
    <property type="project" value="TreeGrafter"/>
</dbReference>
<dbReference type="GO" id="GO:0097367">
    <property type="term" value="F:carbohydrate derivative binding"/>
    <property type="evidence" value="ECO:0007669"/>
    <property type="project" value="InterPro"/>
</dbReference>
<dbReference type="InterPro" id="IPR035466">
    <property type="entry name" value="GlmS/AgaS_SIS"/>
</dbReference>
<dbReference type="SUPFAM" id="SSF53697">
    <property type="entry name" value="SIS domain"/>
    <property type="match status" value="1"/>
</dbReference>
<dbReference type="EMBL" id="JAAROP010000001">
    <property type="protein sequence ID" value="MBC1321887.1"/>
    <property type="molecule type" value="Genomic_DNA"/>
</dbReference>
<evidence type="ECO:0000259" key="2">
    <source>
        <dbReference type="PROSITE" id="PS51464"/>
    </source>
</evidence>
<dbReference type="PANTHER" id="PTHR10937">
    <property type="entry name" value="GLUCOSAMINE--FRUCTOSE-6-PHOSPHATE AMINOTRANSFERASE, ISOMERIZING"/>
    <property type="match status" value="1"/>
</dbReference>
<dbReference type="EMBL" id="JAAROP010000001">
    <property type="protein sequence ID" value="MBC1321476.1"/>
    <property type="molecule type" value="Genomic_DNA"/>
</dbReference>
<dbReference type="InterPro" id="IPR001347">
    <property type="entry name" value="SIS_dom"/>
</dbReference>
<evidence type="ECO:0000313" key="4">
    <source>
        <dbReference type="EMBL" id="MBC1321887.1"/>
    </source>
</evidence>
<feature type="domain" description="SIS" evidence="2">
    <location>
        <begin position="26"/>
        <end position="169"/>
    </location>
</feature>
<proteinExistence type="predicted"/>
<dbReference type="GO" id="GO:0004360">
    <property type="term" value="F:glutamine-fructose-6-phosphate transaminase (isomerizing) activity"/>
    <property type="evidence" value="ECO:0007669"/>
    <property type="project" value="TreeGrafter"/>
</dbReference>
<gene>
    <name evidence="3" type="ORF">HB853_00840</name>
    <name evidence="4" type="ORF">HB853_02905</name>
</gene>
<evidence type="ECO:0000256" key="1">
    <source>
        <dbReference type="ARBA" id="ARBA00022737"/>
    </source>
</evidence>
<dbReference type="GO" id="GO:0006047">
    <property type="term" value="P:UDP-N-acetylglucosamine metabolic process"/>
    <property type="evidence" value="ECO:0007669"/>
    <property type="project" value="TreeGrafter"/>
</dbReference>
<sequence>MKNMDYYIRSEQAVYESIIQNRKNLLKELIEMKHADYQAVVIFATGSSSNAAFAAQLYMSAKLAIPVYVEEPSVSANYMLHLNKNILYIAISQGGHSYSTIHLVKEIERQGGTVFTLTSDSNSPIAKEGSRTINLGMGIEEMPYVTLGYSATILVLNLLALEIALLQAKISEDDYHANIFELEKITAHLTKVIEKGANWVETHTDELLEAERIFFIGYGAAYGVAREGETKVTETIRITAFGKELEEYMHGPYIGLSEQDYIIFIEPQGLLENRADKLKQFLKGHVKNIRTIYADTGGESEDDLLLGLATDELLTPLYMTIPVHLLSFQISKKKGINLETSAFPEFDQITKSKI</sequence>